<dbReference type="AlphaFoldDB" id="A0A841GEV9"/>
<reference evidence="1 2" key="1">
    <citation type="submission" date="2020-08" db="EMBL/GenBank/DDBJ databases">
        <title>Genomic Encyclopedia of Type Strains, Phase IV (KMG-IV): sequencing the most valuable type-strain genomes for metagenomic binning, comparative biology and taxonomic classification.</title>
        <authorList>
            <person name="Goeker M."/>
        </authorList>
    </citation>
    <scope>NUCLEOTIDE SEQUENCE [LARGE SCALE GENOMIC DNA]</scope>
    <source>
        <strain evidence="1 2">DSM 13481</strain>
    </source>
</reference>
<sequence>MKKVILALLVILASFGFSYSLLFEGGYLYYDGNDFSLETNSLTFIPVNFSTDTRFDGAFYTKSSLRFDQTFDNSYVYFDGQFFTASFFVPLAVVNVNEAYVETYTDFGDLKVGKFVEKLVDSEVFKVYDKIGSYLAGEKFSITGAKYAYTTNYGTLGIYTFSTFESLPSSTPASYVYTVKTNLPDETKMAILASMQSGGLPTVFEDQKFVDHFAYAINWSGNVLGVDYGILLTYKKANYLIVDKILEDGVHLKWPFIYTASLSFVYQIPSTSFIVHNYTGFESENKSTFNLPVEGLGEVEIEEKVPSILENVFGVEYQIGSQGLVGFDGYIRLYDFNYFDSAISAYGDYKKDEFSVKGMVKYNMKSEKIDVMYEGSYSFDDYTALFARGLYSKVDGSDTNIVMVGVKVSY</sequence>
<dbReference type="RefSeq" id="WP_184618876.1">
    <property type="nucleotide sequence ID" value="NZ_JACHEX010000001.1"/>
</dbReference>
<protein>
    <submittedName>
        <fullName evidence="1">Uncharacterized protein</fullName>
    </submittedName>
</protein>
<proteinExistence type="predicted"/>
<evidence type="ECO:0000313" key="2">
    <source>
        <dbReference type="Proteomes" id="UP000555828"/>
    </source>
</evidence>
<name>A0A841GEV9_9BACT</name>
<evidence type="ECO:0000313" key="1">
    <source>
        <dbReference type="EMBL" id="MBB6062166.1"/>
    </source>
</evidence>
<keyword evidence="2" id="KW-1185">Reference proteome</keyword>
<dbReference type="EMBL" id="JACHEX010000001">
    <property type="protein sequence ID" value="MBB6062166.1"/>
    <property type="molecule type" value="Genomic_DNA"/>
</dbReference>
<gene>
    <name evidence="1" type="ORF">HNP65_000588</name>
</gene>
<accession>A0A841GEV9</accession>
<organism evidence="1 2">
    <name type="scientific">Thermosipho japonicus</name>
    <dbReference type="NCBI Taxonomy" id="90323"/>
    <lineage>
        <taxon>Bacteria</taxon>
        <taxon>Thermotogati</taxon>
        <taxon>Thermotogota</taxon>
        <taxon>Thermotogae</taxon>
        <taxon>Thermotogales</taxon>
        <taxon>Fervidobacteriaceae</taxon>
        <taxon>Thermosipho</taxon>
    </lineage>
</organism>
<dbReference type="Proteomes" id="UP000555828">
    <property type="component" value="Unassembled WGS sequence"/>
</dbReference>
<comment type="caution">
    <text evidence="1">The sequence shown here is derived from an EMBL/GenBank/DDBJ whole genome shotgun (WGS) entry which is preliminary data.</text>
</comment>